<protein>
    <submittedName>
        <fullName evidence="1">Uncharacterized protein</fullName>
    </submittedName>
</protein>
<sequence>MISIHEASCAAALNSLNGDVRSVGRMPKAALAMPKAALAMPGDLTGARGPAGPGQRRATGHAGCFDSSTQRMACEAGTIVCGARAKGIGRFSGTAAASLDDSAILTASLGAGDGVPMPLEE</sequence>
<organism evidence="1">
    <name type="scientific">Boseongicola sp. SB0664_bin_43</name>
    <dbReference type="NCBI Taxonomy" id="2604844"/>
    <lineage>
        <taxon>Bacteria</taxon>
        <taxon>Pseudomonadati</taxon>
        <taxon>Pseudomonadota</taxon>
        <taxon>Alphaproteobacteria</taxon>
        <taxon>Rhodobacterales</taxon>
        <taxon>Paracoccaceae</taxon>
        <taxon>Boseongicola</taxon>
    </lineage>
</organism>
<evidence type="ECO:0000313" key="1">
    <source>
        <dbReference type="EMBL" id="MXY33872.1"/>
    </source>
</evidence>
<proteinExistence type="predicted"/>
<dbReference type="EMBL" id="VXRY01000290">
    <property type="protein sequence ID" value="MXY33872.1"/>
    <property type="molecule type" value="Genomic_DNA"/>
</dbReference>
<dbReference type="AlphaFoldDB" id="A0A6B0Y1P3"/>
<accession>A0A6B0Y1P3</accession>
<reference evidence="1" key="1">
    <citation type="submission" date="2019-09" db="EMBL/GenBank/DDBJ databases">
        <title>Characterisation of the sponge microbiome using genome-centric metagenomics.</title>
        <authorList>
            <person name="Engelberts J.P."/>
            <person name="Robbins S.J."/>
            <person name="De Goeij J.M."/>
            <person name="Aranda M."/>
            <person name="Bell S.C."/>
            <person name="Webster N.S."/>
        </authorList>
    </citation>
    <scope>NUCLEOTIDE SEQUENCE</scope>
    <source>
        <strain evidence="1">SB0664_bin_43</strain>
    </source>
</reference>
<name>A0A6B0Y1P3_9RHOB</name>
<gene>
    <name evidence="1" type="ORF">F4Y60_07235</name>
</gene>
<comment type="caution">
    <text evidence="1">The sequence shown here is derived from an EMBL/GenBank/DDBJ whole genome shotgun (WGS) entry which is preliminary data.</text>
</comment>